<reference evidence="1 2" key="1">
    <citation type="submission" date="2016-03" db="EMBL/GenBank/DDBJ databases">
        <title>Genome sequence of Pontibacter sp. nov., of the family cytophagaceae, isolated from marine sediment of the Yellow Sea, China.</title>
        <authorList>
            <person name="Zhang G."/>
            <person name="Zhang R."/>
        </authorList>
    </citation>
    <scope>NUCLEOTIDE SEQUENCE [LARGE SCALE GENOMIC DNA]</scope>
    <source>
        <strain evidence="1 2">S10-8</strain>
    </source>
</reference>
<dbReference type="Pfam" id="PF13715">
    <property type="entry name" value="CarbopepD_reg_2"/>
    <property type="match status" value="1"/>
</dbReference>
<proteinExistence type="predicted"/>
<sequence>MGAKYKFVLQTLPDLQDKGSCQCQLQLKVYPNLSPMKHAFTLLLLLIAIGSEAQSIRLWGAVLSANTGQPLPYVNIGIRNKNIGTASDGQGQFILSLPPAHAQDTVTFSAVGYQEQAVPVRELASIKPLEVRLQEKATSLQEVVVQPRQLKIRKLGVTGRLPVVWGNPDQREGRDIYEFANFIQVKDKPAKLLSAHFYLSSAKLDSAMFRINLYKSHNGLPGKRLVEQSIVQRLPATEGWVHVDLKALAIYVEEDFYLGIEYLPAAGADRMAIILGGKLGGSSYSRKASLGSWEKFVGASLSGYVTVLQ</sequence>
<dbReference type="Gene3D" id="2.60.40.1120">
    <property type="entry name" value="Carboxypeptidase-like, regulatory domain"/>
    <property type="match status" value="1"/>
</dbReference>
<comment type="caution">
    <text evidence="1">The sequence shown here is derived from an EMBL/GenBank/DDBJ whole genome shotgun (WGS) entry which is preliminary data.</text>
</comment>
<accession>A0A1Q5PB12</accession>
<evidence type="ECO:0008006" key="3">
    <source>
        <dbReference type="Google" id="ProtNLM"/>
    </source>
</evidence>
<dbReference type="Proteomes" id="UP000186551">
    <property type="component" value="Unassembled WGS sequence"/>
</dbReference>
<organism evidence="1 2">
    <name type="scientific">Pontibacter flavimaris</name>
    <dbReference type="NCBI Taxonomy" id="1797110"/>
    <lineage>
        <taxon>Bacteria</taxon>
        <taxon>Pseudomonadati</taxon>
        <taxon>Bacteroidota</taxon>
        <taxon>Cytophagia</taxon>
        <taxon>Cytophagales</taxon>
        <taxon>Hymenobacteraceae</taxon>
        <taxon>Pontibacter</taxon>
    </lineage>
</organism>
<dbReference type="EMBL" id="LVWA01000009">
    <property type="protein sequence ID" value="OKL39426.1"/>
    <property type="molecule type" value="Genomic_DNA"/>
</dbReference>
<protein>
    <recommendedName>
        <fullName evidence="3">Carboxypeptidase-like regulatory domain-containing protein</fullName>
    </recommendedName>
</protein>
<dbReference type="SUPFAM" id="SSF49464">
    <property type="entry name" value="Carboxypeptidase regulatory domain-like"/>
    <property type="match status" value="1"/>
</dbReference>
<dbReference type="STRING" id="1797110.A3841_02350"/>
<name>A0A1Q5PB12_9BACT</name>
<keyword evidence="2" id="KW-1185">Reference proteome</keyword>
<gene>
    <name evidence="1" type="ORF">A3841_02350</name>
</gene>
<evidence type="ECO:0000313" key="2">
    <source>
        <dbReference type="Proteomes" id="UP000186551"/>
    </source>
</evidence>
<evidence type="ECO:0000313" key="1">
    <source>
        <dbReference type="EMBL" id="OKL39426.1"/>
    </source>
</evidence>
<dbReference type="InterPro" id="IPR008969">
    <property type="entry name" value="CarboxyPept-like_regulatory"/>
</dbReference>
<dbReference type="AlphaFoldDB" id="A0A1Q5PB12"/>